<dbReference type="AlphaFoldDB" id="A0A831W745"/>
<dbReference type="PANTHER" id="PTHR37531">
    <property type="entry name" value="HEME EXPORTER PROTEIN D"/>
    <property type="match status" value="1"/>
</dbReference>
<keyword evidence="9 12" id="KW-0201">Cytochrome c-type biogenesis</keyword>
<keyword evidence="10 12" id="KW-1133">Transmembrane helix</keyword>
<feature type="transmembrane region" description="Helical" evidence="12">
    <location>
        <begin position="15"/>
        <end position="37"/>
    </location>
</feature>
<evidence type="ECO:0000256" key="9">
    <source>
        <dbReference type="ARBA" id="ARBA00022748"/>
    </source>
</evidence>
<evidence type="ECO:0000256" key="7">
    <source>
        <dbReference type="ARBA" id="ARBA00022519"/>
    </source>
</evidence>
<evidence type="ECO:0000256" key="11">
    <source>
        <dbReference type="ARBA" id="ARBA00023136"/>
    </source>
</evidence>
<evidence type="ECO:0000256" key="2">
    <source>
        <dbReference type="ARBA" id="ARBA00004377"/>
    </source>
</evidence>
<keyword evidence="7 12" id="KW-0997">Cell inner membrane</keyword>
<keyword evidence="8 12" id="KW-0812">Transmembrane</keyword>
<accession>A0A831W745</accession>
<name>A0A831W745_9GAMM</name>
<dbReference type="GO" id="GO:0015886">
    <property type="term" value="P:heme transport"/>
    <property type="evidence" value="ECO:0007669"/>
    <property type="project" value="InterPro"/>
</dbReference>
<dbReference type="InterPro" id="IPR007078">
    <property type="entry name" value="Haem_export_protD_CcmD"/>
</dbReference>
<keyword evidence="11 12" id="KW-0472">Membrane</keyword>
<dbReference type="Pfam" id="PF04995">
    <property type="entry name" value="CcmD"/>
    <property type="match status" value="1"/>
</dbReference>
<keyword evidence="6 12" id="KW-1003">Cell membrane</keyword>
<dbReference type="GO" id="GO:0017004">
    <property type="term" value="P:cytochrome complex assembly"/>
    <property type="evidence" value="ECO:0007669"/>
    <property type="project" value="UniProtKB-KW"/>
</dbReference>
<evidence type="ECO:0000256" key="6">
    <source>
        <dbReference type="ARBA" id="ARBA00022475"/>
    </source>
</evidence>
<dbReference type="Proteomes" id="UP000886251">
    <property type="component" value="Unassembled WGS sequence"/>
</dbReference>
<reference evidence="13" key="1">
    <citation type="journal article" date="2020" name="mSystems">
        <title>Genome- and Community-Level Interaction Insights into Carbon Utilization and Element Cycling Functions of Hydrothermarchaeota in Hydrothermal Sediment.</title>
        <authorList>
            <person name="Zhou Z."/>
            <person name="Liu Y."/>
            <person name="Xu W."/>
            <person name="Pan J."/>
            <person name="Luo Z.H."/>
            <person name="Li M."/>
        </authorList>
    </citation>
    <scope>NUCLEOTIDE SEQUENCE [LARGE SCALE GENOMIC DNA]</scope>
    <source>
        <strain evidence="13">HyVt-443</strain>
    </source>
</reference>
<evidence type="ECO:0000256" key="4">
    <source>
        <dbReference type="ARBA" id="ARBA00016461"/>
    </source>
</evidence>
<dbReference type="NCBIfam" id="TIGR03141">
    <property type="entry name" value="cytochro_ccmD"/>
    <property type="match status" value="1"/>
</dbReference>
<dbReference type="EMBL" id="DRKP01000072">
    <property type="protein sequence ID" value="HEB96066.1"/>
    <property type="molecule type" value="Genomic_DNA"/>
</dbReference>
<dbReference type="GO" id="GO:1903607">
    <property type="term" value="P:cytochrome c biosynthetic process"/>
    <property type="evidence" value="ECO:0007669"/>
    <property type="project" value="TreeGrafter"/>
</dbReference>
<protein>
    <recommendedName>
        <fullName evidence="4 12">Heme exporter protein D</fullName>
    </recommendedName>
</protein>
<evidence type="ECO:0000313" key="13">
    <source>
        <dbReference type="EMBL" id="HEB96066.1"/>
    </source>
</evidence>
<gene>
    <name evidence="13" type="primary">ccmD</name>
    <name evidence="13" type="ORF">ENI96_06525</name>
</gene>
<comment type="subcellular location">
    <subcellularLocation>
        <location evidence="2 12">Cell inner membrane</location>
        <topology evidence="2 12">Single-pass membrane protein</topology>
    </subcellularLocation>
</comment>
<proteinExistence type="inferred from homology"/>
<comment type="caution">
    <text evidence="13">The sequence shown here is derived from an EMBL/GenBank/DDBJ whole genome shotgun (WGS) entry which is preliminary data.</text>
</comment>
<comment type="function">
    <text evidence="1 12">Required for the export of heme to the periplasm for the biogenesis of c-type cytochromes.</text>
</comment>
<evidence type="ECO:0000256" key="10">
    <source>
        <dbReference type="ARBA" id="ARBA00022989"/>
    </source>
</evidence>
<evidence type="ECO:0000256" key="12">
    <source>
        <dbReference type="RuleBase" id="RU363101"/>
    </source>
</evidence>
<dbReference type="PANTHER" id="PTHR37531:SF1">
    <property type="entry name" value="HEME EXPORTER PROTEIN D"/>
    <property type="match status" value="1"/>
</dbReference>
<evidence type="ECO:0000256" key="1">
    <source>
        <dbReference type="ARBA" id="ARBA00002442"/>
    </source>
</evidence>
<keyword evidence="5 12" id="KW-0813">Transport</keyword>
<evidence type="ECO:0000256" key="3">
    <source>
        <dbReference type="ARBA" id="ARBA00008741"/>
    </source>
</evidence>
<dbReference type="GO" id="GO:0005886">
    <property type="term" value="C:plasma membrane"/>
    <property type="evidence" value="ECO:0007669"/>
    <property type="project" value="UniProtKB-SubCell"/>
</dbReference>
<evidence type="ECO:0000256" key="8">
    <source>
        <dbReference type="ARBA" id="ARBA00022692"/>
    </source>
</evidence>
<evidence type="ECO:0000256" key="5">
    <source>
        <dbReference type="ARBA" id="ARBA00022448"/>
    </source>
</evidence>
<dbReference type="InterPro" id="IPR052075">
    <property type="entry name" value="Heme_exporter_D"/>
</dbReference>
<organism evidence="13">
    <name type="scientific">Sedimenticola thiotaurini</name>
    <dbReference type="NCBI Taxonomy" id="1543721"/>
    <lineage>
        <taxon>Bacteria</taxon>
        <taxon>Pseudomonadati</taxon>
        <taxon>Pseudomonadota</taxon>
        <taxon>Gammaproteobacteria</taxon>
        <taxon>Chromatiales</taxon>
        <taxon>Sedimenticolaceae</taxon>
        <taxon>Sedimenticola</taxon>
    </lineage>
</organism>
<comment type="similarity">
    <text evidence="3 12">Belongs to the CcmD/CycX/HelD family.</text>
</comment>
<sequence length="60" mass="6987">MNAGSLGEFFEMGGYALYVWGSFGATFLLMAVEPILVRRRHQAILQRIRRMIRLETEVKR</sequence>